<reference evidence="2 3" key="1">
    <citation type="journal article" date="2021" name="ISME Commun">
        <title>Automated analysis of genomic sequences facilitates high-throughput and comprehensive description of bacteria.</title>
        <authorList>
            <person name="Hitch T.C.A."/>
        </authorList>
    </citation>
    <scope>NUCLEOTIDE SEQUENCE [LARGE SCALE GENOMIC DNA]</scope>
    <source>
        <strain evidence="2 3">Sanger_19</strain>
    </source>
</reference>
<dbReference type="Proteomes" id="UP001209666">
    <property type="component" value="Unassembled WGS sequence"/>
</dbReference>
<dbReference type="RefSeq" id="WP_262623599.1">
    <property type="nucleotide sequence ID" value="NZ_JAOQKI010000006.1"/>
</dbReference>
<dbReference type="EMBL" id="JAOQKI010000006">
    <property type="protein sequence ID" value="MCU6716741.1"/>
    <property type="molecule type" value="Genomic_DNA"/>
</dbReference>
<keyword evidence="3" id="KW-1185">Reference proteome</keyword>
<organism evidence="2 3">
    <name type="scientific">Roseburia amylophila</name>
    <dbReference type="NCBI Taxonomy" id="2981794"/>
    <lineage>
        <taxon>Bacteria</taxon>
        <taxon>Bacillati</taxon>
        <taxon>Bacillota</taxon>
        <taxon>Clostridia</taxon>
        <taxon>Lachnospirales</taxon>
        <taxon>Lachnospiraceae</taxon>
        <taxon>Roseburia</taxon>
    </lineage>
</organism>
<dbReference type="InterPro" id="IPR000182">
    <property type="entry name" value="GNAT_dom"/>
</dbReference>
<dbReference type="SUPFAM" id="SSF55729">
    <property type="entry name" value="Acyl-CoA N-acyltransferases (Nat)"/>
    <property type="match status" value="1"/>
</dbReference>
<dbReference type="InterPro" id="IPR016181">
    <property type="entry name" value="Acyl_CoA_acyltransferase"/>
</dbReference>
<dbReference type="Pfam" id="PF00583">
    <property type="entry name" value="Acetyltransf_1"/>
    <property type="match status" value="1"/>
</dbReference>
<dbReference type="Gene3D" id="3.40.630.30">
    <property type="match status" value="1"/>
</dbReference>
<gene>
    <name evidence="2" type="ORF">OCV43_05540</name>
</gene>
<comment type="caution">
    <text evidence="2">The sequence shown here is derived from an EMBL/GenBank/DDBJ whole genome shotgun (WGS) entry which is preliminary data.</text>
</comment>
<proteinExistence type="predicted"/>
<name>A0ABT2SCK6_9FIRM</name>
<sequence length="422" mass="48644">MSIEELQSTLTFSNLCDLIKKEMPLSILLTDNNGKKEILKLNQAEIVGLILGFRDKYMYSIMLDDKESFRSFHPSLSQYKNGKTPIPIEVRNAYGDESQKNELHKYIKETFIDNMENPGAFKEELCELINNVPDNSWKNTLLEEKDVTVLLSKALGITMNARLHMQYLKQENKKKKEKTVLAFNQKNKNNCDKISPTHSITITIAGTELPNDIVFHNIDDAILYCTKNNYLINYLLSLSSTAHIVYVQKSNYEIRKLTLKEFPVALDFLELYKSEFRPKSFWPEYNISKLCEEGLNSGIWTAYGCFDGDRLIGYIDYKITWISGIEIGTELVDPQYREQSIATALINLIRLQYSFLPTFSGTYEENENMIKTFKVAGYNVDVSKGRNGLIKERIDITHPNEDEFTTNSIYFIAEPFLDGYAK</sequence>
<accession>A0ABT2SCK6</accession>
<evidence type="ECO:0000259" key="1">
    <source>
        <dbReference type="PROSITE" id="PS51186"/>
    </source>
</evidence>
<evidence type="ECO:0000313" key="2">
    <source>
        <dbReference type="EMBL" id="MCU6716741.1"/>
    </source>
</evidence>
<protein>
    <submittedName>
        <fullName evidence="2">GNAT family N-acetyltransferase</fullName>
    </submittedName>
</protein>
<dbReference type="PROSITE" id="PS51186">
    <property type="entry name" value="GNAT"/>
    <property type="match status" value="1"/>
</dbReference>
<evidence type="ECO:0000313" key="3">
    <source>
        <dbReference type="Proteomes" id="UP001209666"/>
    </source>
</evidence>
<feature type="domain" description="N-acetyltransferase" evidence="1">
    <location>
        <begin position="252"/>
        <end position="397"/>
    </location>
</feature>
<dbReference type="CDD" id="cd04301">
    <property type="entry name" value="NAT_SF"/>
    <property type="match status" value="1"/>
</dbReference>